<evidence type="ECO:0000259" key="5">
    <source>
        <dbReference type="PROSITE" id="PS50931"/>
    </source>
</evidence>
<name>A0A5K7YYI0_9BACT</name>
<evidence type="ECO:0000256" key="1">
    <source>
        <dbReference type="ARBA" id="ARBA00009437"/>
    </source>
</evidence>
<evidence type="ECO:0000256" key="3">
    <source>
        <dbReference type="ARBA" id="ARBA00023125"/>
    </source>
</evidence>
<feature type="domain" description="HTH lysR-type" evidence="5">
    <location>
        <begin position="1"/>
        <end position="54"/>
    </location>
</feature>
<keyword evidence="7" id="KW-1185">Reference proteome</keyword>
<gene>
    <name evidence="6" type="ORF">DSCW_21690</name>
</gene>
<accession>A0A5K7YYI0</accession>
<reference evidence="6 7" key="1">
    <citation type="submission" date="2019-11" db="EMBL/GenBank/DDBJ databases">
        <title>Comparative genomics of hydrocarbon-degrading Desulfosarcina strains.</title>
        <authorList>
            <person name="Watanabe M."/>
            <person name="Kojima H."/>
            <person name="Fukui M."/>
        </authorList>
    </citation>
    <scope>NUCLEOTIDE SEQUENCE [LARGE SCALE GENOMIC DNA]</scope>
    <source>
        <strain evidence="6 7">PP31</strain>
    </source>
</reference>
<dbReference type="FunFam" id="1.10.10.10:FF:000001">
    <property type="entry name" value="LysR family transcriptional regulator"/>
    <property type="match status" value="1"/>
</dbReference>
<keyword evidence="4" id="KW-0804">Transcription</keyword>
<dbReference type="PANTHER" id="PTHR30579">
    <property type="entry name" value="TRANSCRIPTIONAL REGULATOR"/>
    <property type="match status" value="1"/>
</dbReference>
<dbReference type="InterPro" id="IPR036390">
    <property type="entry name" value="WH_DNA-bd_sf"/>
</dbReference>
<dbReference type="InterPro" id="IPR000847">
    <property type="entry name" value="LysR_HTH_N"/>
</dbReference>
<dbReference type="PANTHER" id="PTHR30579:SF7">
    <property type="entry name" value="HTH-TYPE TRANSCRIPTIONAL REGULATOR LRHA-RELATED"/>
    <property type="match status" value="1"/>
</dbReference>
<dbReference type="Pfam" id="PF03466">
    <property type="entry name" value="LysR_substrate"/>
    <property type="match status" value="1"/>
</dbReference>
<dbReference type="PRINTS" id="PR00039">
    <property type="entry name" value="HTHLYSR"/>
</dbReference>
<dbReference type="InterPro" id="IPR036388">
    <property type="entry name" value="WH-like_DNA-bd_sf"/>
</dbReference>
<comment type="similarity">
    <text evidence="1">Belongs to the LysR transcriptional regulatory family.</text>
</comment>
<keyword evidence="2" id="KW-0805">Transcription regulation</keyword>
<protein>
    <submittedName>
        <fullName evidence="6">LysR family transcriptional regulator</fullName>
    </submittedName>
</protein>
<evidence type="ECO:0000313" key="7">
    <source>
        <dbReference type="Proteomes" id="UP000427769"/>
    </source>
</evidence>
<dbReference type="OrthoDB" id="464481at2"/>
<evidence type="ECO:0000256" key="2">
    <source>
        <dbReference type="ARBA" id="ARBA00023015"/>
    </source>
</evidence>
<dbReference type="AlphaFoldDB" id="A0A5K7YYI0"/>
<sequence>MLRTFIAAADSESYTAAALMVHRTQSAVSMQMKRLEEAVGKPLFLRNGRSMTLTPEGQTLLHYARRILSLHDEAIAAVSRPEISGRVRMGAPYDFSDRMLPEVLSRFTAVYPQVQVDVLCDPSPQLAAAVDRKELDLAVVINSEVPQRGVTIHHEPVVWITSNKHLTHEQEPLPIAVYDNQCIYRQWAIKSLDGQNRNYRIAFTSPSTSALLAAVKGGLAIAPVGRNTLSRGVRILGPADGFPELPSAVVTLIKAPSPSSKAVDFLSDHIVVRFNELAISDNVELLN</sequence>
<dbReference type="PROSITE" id="PS50931">
    <property type="entry name" value="HTH_LYSR"/>
    <property type="match status" value="1"/>
</dbReference>
<organism evidence="6 7">
    <name type="scientific">Desulfosarcina widdelii</name>
    <dbReference type="NCBI Taxonomy" id="947919"/>
    <lineage>
        <taxon>Bacteria</taxon>
        <taxon>Pseudomonadati</taxon>
        <taxon>Thermodesulfobacteriota</taxon>
        <taxon>Desulfobacteria</taxon>
        <taxon>Desulfobacterales</taxon>
        <taxon>Desulfosarcinaceae</taxon>
        <taxon>Desulfosarcina</taxon>
    </lineage>
</organism>
<evidence type="ECO:0000313" key="6">
    <source>
        <dbReference type="EMBL" id="BBO74752.1"/>
    </source>
</evidence>
<dbReference type="KEGG" id="dwd:DSCW_21690"/>
<dbReference type="Gene3D" id="1.10.10.10">
    <property type="entry name" value="Winged helix-like DNA-binding domain superfamily/Winged helix DNA-binding domain"/>
    <property type="match status" value="1"/>
</dbReference>
<dbReference type="GO" id="GO:0003700">
    <property type="term" value="F:DNA-binding transcription factor activity"/>
    <property type="evidence" value="ECO:0007669"/>
    <property type="project" value="InterPro"/>
</dbReference>
<dbReference type="SUPFAM" id="SSF46785">
    <property type="entry name" value="Winged helix' DNA-binding domain"/>
    <property type="match status" value="1"/>
</dbReference>
<proteinExistence type="inferred from homology"/>
<keyword evidence="3" id="KW-0238">DNA-binding</keyword>
<dbReference type="EMBL" id="AP021875">
    <property type="protein sequence ID" value="BBO74752.1"/>
    <property type="molecule type" value="Genomic_DNA"/>
</dbReference>
<dbReference type="SUPFAM" id="SSF53850">
    <property type="entry name" value="Periplasmic binding protein-like II"/>
    <property type="match status" value="1"/>
</dbReference>
<dbReference type="GO" id="GO:0003677">
    <property type="term" value="F:DNA binding"/>
    <property type="evidence" value="ECO:0007669"/>
    <property type="project" value="UniProtKB-KW"/>
</dbReference>
<dbReference type="InterPro" id="IPR005119">
    <property type="entry name" value="LysR_subst-bd"/>
</dbReference>
<dbReference type="RefSeq" id="WP_155303739.1">
    <property type="nucleotide sequence ID" value="NZ_AP021875.1"/>
</dbReference>
<dbReference type="Proteomes" id="UP000427769">
    <property type="component" value="Chromosome"/>
</dbReference>
<dbReference type="Pfam" id="PF00126">
    <property type="entry name" value="HTH_1"/>
    <property type="match status" value="1"/>
</dbReference>
<dbReference type="Gene3D" id="3.40.190.10">
    <property type="entry name" value="Periplasmic binding protein-like II"/>
    <property type="match status" value="2"/>
</dbReference>
<evidence type="ECO:0000256" key="4">
    <source>
        <dbReference type="ARBA" id="ARBA00023163"/>
    </source>
</evidence>
<dbReference type="InterPro" id="IPR050176">
    <property type="entry name" value="LTTR"/>
</dbReference>